<evidence type="ECO:0000313" key="2">
    <source>
        <dbReference type="EMBL" id="KAA8491610.1"/>
    </source>
</evidence>
<comment type="caution">
    <text evidence="2">The sequence shown here is derived from an EMBL/GenBank/DDBJ whole genome shotgun (WGS) entry which is preliminary data.</text>
</comment>
<dbReference type="Pfam" id="PF00665">
    <property type="entry name" value="rve"/>
    <property type="match status" value="1"/>
</dbReference>
<protein>
    <submittedName>
        <fullName evidence="2">Retrovirus-related Pol polyprotein from transposon</fullName>
    </submittedName>
</protein>
<organism evidence="2 3">
    <name type="scientific">Porphyridium purpureum</name>
    <name type="common">Red alga</name>
    <name type="synonym">Porphyridium cruentum</name>
    <dbReference type="NCBI Taxonomy" id="35688"/>
    <lineage>
        <taxon>Eukaryota</taxon>
        <taxon>Rhodophyta</taxon>
        <taxon>Bangiophyceae</taxon>
        <taxon>Porphyridiales</taxon>
        <taxon>Porphyridiaceae</taxon>
        <taxon>Porphyridium</taxon>
    </lineage>
</organism>
<dbReference type="EMBL" id="VRMN01000012">
    <property type="protein sequence ID" value="KAA8491610.1"/>
    <property type="molecule type" value="Genomic_DNA"/>
</dbReference>
<dbReference type="PANTHER" id="PTHR37984">
    <property type="entry name" value="PROTEIN CBG26694"/>
    <property type="match status" value="1"/>
</dbReference>
<accession>A0A5J4YL50</accession>
<feature type="domain" description="Integrase catalytic" evidence="1">
    <location>
        <begin position="15"/>
        <end position="177"/>
    </location>
</feature>
<gene>
    <name evidence="2" type="ORF">FVE85_9657</name>
</gene>
<proteinExistence type="predicted"/>
<evidence type="ECO:0000259" key="1">
    <source>
        <dbReference type="PROSITE" id="PS50994"/>
    </source>
</evidence>
<reference evidence="3" key="1">
    <citation type="journal article" date="2019" name="Nat. Commun.">
        <title>Expansion of phycobilisome linker gene families in mesophilic red algae.</title>
        <authorList>
            <person name="Lee J."/>
            <person name="Kim D."/>
            <person name="Bhattacharya D."/>
            <person name="Yoon H.S."/>
        </authorList>
    </citation>
    <scope>NUCLEOTIDE SEQUENCE [LARGE SCALE GENOMIC DNA]</scope>
    <source>
        <strain evidence="3">CCMP 1328</strain>
    </source>
</reference>
<evidence type="ECO:0000313" key="3">
    <source>
        <dbReference type="Proteomes" id="UP000324585"/>
    </source>
</evidence>
<dbReference type="InterPro" id="IPR036397">
    <property type="entry name" value="RNaseH_sf"/>
</dbReference>
<dbReference type="GO" id="GO:0003676">
    <property type="term" value="F:nucleic acid binding"/>
    <property type="evidence" value="ECO:0007669"/>
    <property type="project" value="InterPro"/>
</dbReference>
<dbReference type="GO" id="GO:0015074">
    <property type="term" value="P:DNA integration"/>
    <property type="evidence" value="ECO:0007669"/>
    <property type="project" value="InterPro"/>
</dbReference>
<dbReference type="Proteomes" id="UP000324585">
    <property type="component" value="Unassembled WGS sequence"/>
</dbReference>
<dbReference type="PROSITE" id="PS50994">
    <property type="entry name" value="INTEGRASE"/>
    <property type="match status" value="1"/>
</dbReference>
<dbReference type="InterPro" id="IPR050951">
    <property type="entry name" value="Retrovirus_Pol_polyprotein"/>
</dbReference>
<dbReference type="SUPFAM" id="SSF53098">
    <property type="entry name" value="Ribonuclease H-like"/>
    <property type="match status" value="1"/>
</dbReference>
<dbReference type="PANTHER" id="PTHR37984:SF15">
    <property type="entry name" value="INTEGRASE CATALYTIC DOMAIN-CONTAINING PROTEIN"/>
    <property type="match status" value="1"/>
</dbReference>
<dbReference type="InterPro" id="IPR001584">
    <property type="entry name" value="Integrase_cat-core"/>
</dbReference>
<keyword evidence="3" id="KW-1185">Reference proteome</keyword>
<sequence>MEKLPRLERVKGFIAPWTPVRRFEIVAVDFTTVSPESSRGNKKVLVIVDLFTRYTACLALKEETAETVAQALLDAWIFQFGAPERLLSDNGTAFTGEVITALSAILGIKKVFTSSLHPAGNGTVERMNRTLLSQIRAQVLTDDREWDRHLAASTYAYNVSIHDTTGVSPFEAMYGCPAPKLDRDILFVSEDAVAAEGDLAARLRRLHELVRENNAHRREQVARWYNSKVADFGFVPGRRVMVFDPPATIGVGRKLRYPWRGPYLIQEYVRWNNVIIKSERTGETTRCHVNRLAVIGPQVRESALHPATSGLFPDIRAAMKSICHGRKPIISASVKPFCDEIAESLPSFVSRDTLSRDGRVPVRWHDAMRYALTDEQQQHVDGCTP</sequence>
<name>A0A5J4YL50_PORPP</name>
<dbReference type="OMA" id="NRERCNI"/>
<dbReference type="Gene3D" id="3.30.420.10">
    <property type="entry name" value="Ribonuclease H-like superfamily/Ribonuclease H"/>
    <property type="match status" value="1"/>
</dbReference>
<dbReference type="OrthoDB" id="5592268at2759"/>
<dbReference type="AlphaFoldDB" id="A0A5J4YL50"/>
<dbReference type="FunFam" id="3.30.420.10:FF:000032">
    <property type="entry name" value="Retrovirus-related Pol polyprotein from transposon 297-like Protein"/>
    <property type="match status" value="1"/>
</dbReference>
<dbReference type="InterPro" id="IPR012337">
    <property type="entry name" value="RNaseH-like_sf"/>
</dbReference>